<evidence type="ECO:0000256" key="2">
    <source>
        <dbReference type="ARBA" id="ARBA00022679"/>
    </source>
</evidence>
<feature type="transmembrane region" description="Helical" evidence="7">
    <location>
        <begin position="12"/>
        <end position="32"/>
    </location>
</feature>
<evidence type="ECO:0000256" key="3">
    <source>
        <dbReference type="ARBA" id="ARBA00022692"/>
    </source>
</evidence>
<feature type="transmembrane region" description="Helical" evidence="7">
    <location>
        <begin position="171"/>
        <end position="189"/>
    </location>
</feature>
<proteinExistence type="inferred from homology"/>
<keyword evidence="4 7" id="KW-1133">Transmembrane helix</keyword>
<keyword evidence="6 7" id="KW-0012">Acyltransferase</keyword>
<protein>
    <recommendedName>
        <fullName evidence="7">Palmitoyltransferase</fullName>
        <ecNumber evidence="7">2.3.1.225</ecNumber>
    </recommendedName>
</protein>
<dbReference type="EC" id="2.3.1.225" evidence="7"/>
<evidence type="ECO:0000259" key="8">
    <source>
        <dbReference type="Pfam" id="PF01529"/>
    </source>
</evidence>
<name>A0A1I8ADB9_9BILA</name>
<organism evidence="9 10">
    <name type="scientific">Steinernema glaseri</name>
    <dbReference type="NCBI Taxonomy" id="37863"/>
    <lineage>
        <taxon>Eukaryota</taxon>
        <taxon>Metazoa</taxon>
        <taxon>Ecdysozoa</taxon>
        <taxon>Nematoda</taxon>
        <taxon>Chromadorea</taxon>
        <taxon>Rhabditida</taxon>
        <taxon>Tylenchina</taxon>
        <taxon>Panagrolaimomorpha</taxon>
        <taxon>Strongyloidoidea</taxon>
        <taxon>Steinernematidae</taxon>
        <taxon>Steinernema</taxon>
    </lineage>
</organism>
<feature type="transmembrane region" description="Helical" evidence="7">
    <location>
        <begin position="209"/>
        <end position="231"/>
    </location>
</feature>
<dbReference type="Pfam" id="PF01529">
    <property type="entry name" value="DHHC"/>
    <property type="match status" value="1"/>
</dbReference>
<evidence type="ECO:0000256" key="4">
    <source>
        <dbReference type="ARBA" id="ARBA00022989"/>
    </source>
</evidence>
<evidence type="ECO:0000256" key="6">
    <source>
        <dbReference type="ARBA" id="ARBA00023315"/>
    </source>
</evidence>
<evidence type="ECO:0000313" key="10">
    <source>
        <dbReference type="WBParaSite" id="L893_g4282.t1"/>
    </source>
</evidence>
<dbReference type="InterPro" id="IPR001594">
    <property type="entry name" value="Palmitoyltrfase_DHHC"/>
</dbReference>
<feature type="domain" description="Palmitoyltransferase DHHC" evidence="8">
    <location>
        <begin position="126"/>
        <end position="247"/>
    </location>
</feature>
<dbReference type="GO" id="GO:0016020">
    <property type="term" value="C:membrane"/>
    <property type="evidence" value="ECO:0007669"/>
    <property type="project" value="UniProtKB-SubCell"/>
</dbReference>
<keyword evidence="3 7" id="KW-0812">Transmembrane</keyword>
<accession>A0A1I8ADB9</accession>
<dbReference type="GO" id="GO:0019706">
    <property type="term" value="F:protein-cysteine S-palmitoyltransferase activity"/>
    <property type="evidence" value="ECO:0007669"/>
    <property type="project" value="UniProtKB-EC"/>
</dbReference>
<evidence type="ECO:0000313" key="9">
    <source>
        <dbReference type="Proteomes" id="UP000095287"/>
    </source>
</evidence>
<comment type="similarity">
    <text evidence="7">Belongs to the DHHC palmitoyltransferase family.</text>
</comment>
<dbReference type="Proteomes" id="UP000095287">
    <property type="component" value="Unplaced"/>
</dbReference>
<evidence type="ECO:0000256" key="5">
    <source>
        <dbReference type="ARBA" id="ARBA00023136"/>
    </source>
</evidence>
<reference evidence="10" key="1">
    <citation type="submission" date="2016-11" db="UniProtKB">
        <authorList>
            <consortium name="WormBaseParasite"/>
        </authorList>
    </citation>
    <scope>IDENTIFICATION</scope>
</reference>
<dbReference type="AlphaFoldDB" id="A0A1I8ADB9"/>
<evidence type="ECO:0000256" key="7">
    <source>
        <dbReference type="RuleBase" id="RU079119"/>
    </source>
</evidence>
<keyword evidence="5 7" id="KW-0472">Membrane</keyword>
<comment type="subcellular location">
    <subcellularLocation>
        <location evidence="1">Membrane</location>
        <topology evidence="1">Multi-pass membrane protein</topology>
    </subcellularLocation>
</comment>
<keyword evidence="9" id="KW-1185">Reference proteome</keyword>
<feature type="transmembrane region" description="Helical" evidence="7">
    <location>
        <begin position="52"/>
        <end position="73"/>
    </location>
</feature>
<dbReference type="WBParaSite" id="L893_g4282.t1">
    <property type="protein sequence ID" value="L893_g4282.t1"/>
    <property type="gene ID" value="L893_g4282"/>
</dbReference>
<dbReference type="InterPro" id="IPR039859">
    <property type="entry name" value="PFA4/ZDH16/20/ERF2-like"/>
</dbReference>
<evidence type="ECO:0000256" key="1">
    <source>
        <dbReference type="ARBA" id="ARBA00004141"/>
    </source>
</evidence>
<sequence length="365" mass="42448">MREFCCGLLRVVRWIPVVFVSSVIVWASYAYLFELCFSHLYIEKNAKLRAGLYGILFVILMLLFVASYARTIFTPVGFPPRRFYFTREWLDEIKAARDETTIQTIINRFVHLNNIPVRNRNYDGGYRYCVKCNCVKPDRAHHCSVCGQCVLKFDHHCPWVNTCVSFNNYKFFILFLGYGFALCVFGMATNLETVINFFDYSPQKTIASIQLGILFLLSAVFSISLAALFFYHLYLTARNRTTFESFRSPILENGREDKHFFNLGIRRNYREVFGHSPLEWFLPTWTSFGDGCTYGERSQHEPCPVSWSPSSLCLLNHAHFWTGTGITFHERSAFGERYSLLRTVDDDDEPDYESDVEVFSATEFV</sequence>
<comment type="catalytic activity">
    <reaction evidence="7">
        <text>L-cysteinyl-[protein] + hexadecanoyl-CoA = S-hexadecanoyl-L-cysteinyl-[protein] + CoA</text>
        <dbReference type="Rhea" id="RHEA:36683"/>
        <dbReference type="Rhea" id="RHEA-COMP:10131"/>
        <dbReference type="Rhea" id="RHEA-COMP:11032"/>
        <dbReference type="ChEBI" id="CHEBI:29950"/>
        <dbReference type="ChEBI" id="CHEBI:57287"/>
        <dbReference type="ChEBI" id="CHEBI:57379"/>
        <dbReference type="ChEBI" id="CHEBI:74151"/>
        <dbReference type="EC" id="2.3.1.225"/>
    </reaction>
</comment>
<keyword evidence="2 7" id="KW-0808">Transferase</keyword>
<dbReference type="PANTHER" id="PTHR12246">
    <property type="entry name" value="PALMITOYLTRANSFERASE ZDHHC16"/>
    <property type="match status" value="1"/>
</dbReference>
<comment type="domain">
    <text evidence="7">The DHHC domain is required for palmitoyltransferase activity.</text>
</comment>
<dbReference type="PROSITE" id="PS50216">
    <property type="entry name" value="DHHC"/>
    <property type="match status" value="1"/>
</dbReference>